<dbReference type="GO" id="GO:0042802">
    <property type="term" value="F:identical protein binding"/>
    <property type="evidence" value="ECO:0007669"/>
    <property type="project" value="TreeGrafter"/>
</dbReference>
<dbReference type="InterPro" id="IPR032834">
    <property type="entry name" value="NatK-like_C"/>
</dbReference>
<dbReference type="Proteomes" id="UP000077317">
    <property type="component" value="Chromosome"/>
</dbReference>
<keyword evidence="4" id="KW-1185">Reference proteome</keyword>
<dbReference type="Pfam" id="PF14501">
    <property type="entry name" value="HATPase_c_5"/>
    <property type="match status" value="1"/>
</dbReference>
<dbReference type="OrthoDB" id="1656061at2"/>
<dbReference type="STRING" id="1811193.A0O21_00755"/>
<feature type="transmembrane region" description="Helical" evidence="1">
    <location>
        <begin position="197"/>
        <end position="215"/>
    </location>
</feature>
<evidence type="ECO:0000256" key="1">
    <source>
        <dbReference type="SAM" id="Phobius"/>
    </source>
</evidence>
<dbReference type="EMBL" id="CP014699">
    <property type="protein sequence ID" value="AND78658.1"/>
    <property type="molecule type" value="Genomic_DNA"/>
</dbReference>
<feature type="transmembrane region" description="Helical" evidence="1">
    <location>
        <begin position="116"/>
        <end position="134"/>
    </location>
</feature>
<keyword evidence="1" id="KW-0472">Membrane</keyword>
<keyword evidence="1" id="KW-1133">Transmembrane helix</keyword>
<feature type="transmembrane region" description="Helical" evidence="1">
    <location>
        <begin position="54"/>
        <end position="71"/>
    </location>
</feature>
<sequence>MAGSIYSGLIILVDWLIKLFVFSKISGLKIGLKKILIILTGILVLTWISQGLGPFIESFYLVLILIFILRPRWKPSQYLFYGLVPIVLVDLFQRITGIFMVKHLFVFNANTSSDDFIFSLFSLLVFLPVYFLFIRIMQVDFENIDIIFKGKMYQVTVYIINAFLLVYCVAINPLMVWNNQSQFSLEVPNYKFSIDVTRFYLLFFIAAIIYVNFRVKDQLDKELRRSKERQLKSLSEYSQHVESLYREIRSFRHDYTNILVSLSQSINNGDLPMIKQIYESILEDSDKKFYDAKYDMANLANIKDEALKSILFAKLSQAQHAGIDVTVEIIEPIGVPNMELLDIITILSILLDNAIEASLKAEEPSFLFAYFKEADQTILIIDNATKLDKTDTKSIFNYGESSKGEERGIGLANVREILGKYPDASLMTTSSNYRFRQELHILEKTAYMPSLDKDS</sequence>
<keyword evidence="1" id="KW-0812">Transmembrane</keyword>
<protein>
    <recommendedName>
        <fullName evidence="2">Sensor histidine kinase NatK-like C-terminal domain-containing protein</fullName>
    </recommendedName>
</protein>
<reference evidence="3 4" key="1">
    <citation type="journal article" date="2016" name="Int. J. Syst. Evol. Microbiol.">
        <title>Streptococcuspantholopis sp. nov., isolated from faeces of the Tibetan antelope (Pantholops hodgsonii).</title>
        <authorList>
            <person name="Bai X."/>
            <person name="Xiong Y."/>
            <person name="Lu S."/>
            <person name="Jin D."/>
            <person name="Lai X."/>
            <person name="Yang J."/>
            <person name="Niu L."/>
            <person name="Hu S."/>
            <person name="Meng X."/>
            <person name="Pu J."/>
            <person name="Ye C."/>
            <person name="Xu J."/>
        </authorList>
    </citation>
    <scope>NUCLEOTIDE SEQUENCE [LARGE SCALE GENOMIC DNA]</scope>
    <source>
        <strain evidence="3 4">TA 26</strain>
    </source>
</reference>
<feature type="transmembrane region" description="Helical" evidence="1">
    <location>
        <begin position="30"/>
        <end position="48"/>
    </location>
</feature>
<reference evidence="4" key="2">
    <citation type="submission" date="2016-03" db="EMBL/GenBank/DDBJ databases">
        <title>Streptococcus antelopensis sp. nov., isolated from the feces of the Tibetan antelope (Pantholops hodgsonii) in Hoh Xil National Nature Reserve, Qinghai, China.</title>
        <authorList>
            <person name="Bai X."/>
        </authorList>
    </citation>
    <scope>NUCLEOTIDE SEQUENCE [LARGE SCALE GENOMIC DNA]</scope>
    <source>
        <strain evidence="4">TA 26</strain>
    </source>
</reference>
<feature type="transmembrane region" description="Helical" evidence="1">
    <location>
        <begin position="78"/>
        <end position="96"/>
    </location>
</feature>
<dbReference type="PANTHER" id="PTHR40448:SF1">
    <property type="entry name" value="TWO-COMPONENT SENSOR HISTIDINE KINASE"/>
    <property type="match status" value="1"/>
</dbReference>
<proteinExistence type="predicted"/>
<dbReference type="AlphaFoldDB" id="A0A172Q5D3"/>
<evidence type="ECO:0000313" key="3">
    <source>
        <dbReference type="EMBL" id="AND78658.1"/>
    </source>
</evidence>
<dbReference type="PANTHER" id="PTHR40448">
    <property type="entry name" value="TWO-COMPONENT SENSOR HISTIDINE KINASE"/>
    <property type="match status" value="1"/>
</dbReference>
<organism evidence="3 4">
    <name type="scientific">Streptococcus pantholopis</name>
    <dbReference type="NCBI Taxonomy" id="1811193"/>
    <lineage>
        <taxon>Bacteria</taxon>
        <taxon>Bacillati</taxon>
        <taxon>Bacillota</taxon>
        <taxon>Bacilli</taxon>
        <taxon>Lactobacillales</taxon>
        <taxon>Streptococcaceae</taxon>
        <taxon>Streptococcus</taxon>
    </lineage>
</organism>
<feature type="transmembrane region" description="Helical" evidence="1">
    <location>
        <begin position="6"/>
        <end position="23"/>
    </location>
</feature>
<feature type="transmembrane region" description="Helical" evidence="1">
    <location>
        <begin position="155"/>
        <end position="177"/>
    </location>
</feature>
<gene>
    <name evidence="3" type="ORF">A0O21_00755</name>
</gene>
<evidence type="ECO:0000259" key="2">
    <source>
        <dbReference type="Pfam" id="PF14501"/>
    </source>
</evidence>
<dbReference type="RefSeq" id="WP_067060079.1">
    <property type="nucleotide sequence ID" value="NZ_CP014699.1"/>
</dbReference>
<feature type="domain" description="Sensor histidine kinase NatK-like C-terminal" evidence="2">
    <location>
        <begin position="338"/>
        <end position="441"/>
    </location>
</feature>
<dbReference type="Gene3D" id="3.30.565.10">
    <property type="entry name" value="Histidine kinase-like ATPase, C-terminal domain"/>
    <property type="match status" value="1"/>
</dbReference>
<accession>A0A172Q5D3</accession>
<dbReference type="InterPro" id="IPR036890">
    <property type="entry name" value="HATPase_C_sf"/>
</dbReference>
<dbReference type="SUPFAM" id="SSF55874">
    <property type="entry name" value="ATPase domain of HSP90 chaperone/DNA topoisomerase II/histidine kinase"/>
    <property type="match status" value="1"/>
</dbReference>
<evidence type="ECO:0000313" key="4">
    <source>
        <dbReference type="Proteomes" id="UP000077317"/>
    </source>
</evidence>
<name>A0A172Q5D3_9STRE</name>
<dbReference type="KEGG" id="spat:A0O21_00755"/>